<evidence type="ECO:0000313" key="2">
    <source>
        <dbReference type="Proteomes" id="UP000607559"/>
    </source>
</evidence>
<dbReference type="RefSeq" id="WP_188938039.1">
    <property type="nucleotide sequence ID" value="NZ_BMJC01000008.1"/>
</dbReference>
<comment type="caution">
    <text evidence="1">The sequence shown here is derived from an EMBL/GenBank/DDBJ whole genome shotgun (WGS) entry which is preliminary data.</text>
</comment>
<reference evidence="1" key="1">
    <citation type="journal article" date="2014" name="Int. J. Syst. Evol. Microbiol.">
        <title>Complete genome sequence of Corynebacterium casei LMG S-19264T (=DSM 44701T), isolated from a smear-ripened cheese.</title>
        <authorList>
            <consortium name="US DOE Joint Genome Institute (JGI-PGF)"/>
            <person name="Walter F."/>
            <person name="Albersmeier A."/>
            <person name="Kalinowski J."/>
            <person name="Ruckert C."/>
        </authorList>
    </citation>
    <scope>NUCLEOTIDE SEQUENCE</scope>
    <source>
        <strain evidence="1">CGMCC 1.15448</strain>
    </source>
</reference>
<evidence type="ECO:0000313" key="1">
    <source>
        <dbReference type="EMBL" id="GGB24949.1"/>
    </source>
</evidence>
<dbReference type="Proteomes" id="UP000607559">
    <property type="component" value="Unassembled WGS sequence"/>
</dbReference>
<name>A0A8J2UJ84_9BACT</name>
<gene>
    <name evidence="1" type="ORF">GCM10011511_56120</name>
</gene>
<protein>
    <submittedName>
        <fullName evidence="1">Uncharacterized protein</fullName>
    </submittedName>
</protein>
<accession>A0A8J2UJ84</accession>
<proteinExistence type="predicted"/>
<organism evidence="1 2">
    <name type="scientific">Puia dinghuensis</name>
    <dbReference type="NCBI Taxonomy" id="1792502"/>
    <lineage>
        <taxon>Bacteria</taxon>
        <taxon>Pseudomonadati</taxon>
        <taxon>Bacteroidota</taxon>
        <taxon>Chitinophagia</taxon>
        <taxon>Chitinophagales</taxon>
        <taxon>Chitinophagaceae</taxon>
        <taxon>Puia</taxon>
    </lineage>
</organism>
<reference evidence="1" key="2">
    <citation type="submission" date="2020-09" db="EMBL/GenBank/DDBJ databases">
        <authorList>
            <person name="Sun Q."/>
            <person name="Zhou Y."/>
        </authorList>
    </citation>
    <scope>NUCLEOTIDE SEQUENCE</scope>
    <source>
        <strain evidence="1">CGMCC 1.15448</strain>
    </source>
</reference>
<sequence>MAKYCLTYDAKDALAWDPEELKTELSRILLENGGDYLESPIASTILFEDSKDRSELPFWNNVLLKTFKEDIYYYLCVVARTKEGDYFDRNEGNPDLNDDYQQLLEDLSDE</sequence>
<dbReference type="EMBL" id="BMJC01000008">
    <property type="protein sequence ID" value="GGB24949.1"/>
    <property type="molecule type" value="Genomic_DNA"/>
</dbReference>
<dbReference type="AlphaFoldDB" id="A0A8J2UJ84"/>
<keyword evidence="2" id="KW-1185">Reference proteome</keyword>